<dbReference type="Proteomes" id="UP000072660">
    <property type="component" value="Unassembled WGS sequence"/>
</dbReference>
<feature type="region of interest" description="Disordered" evidence="1">
    <location>
        <begin position="380"/>
        <end position="402"/>
    </location>
</feature>
<dbReference type="InterPro" id="IPR006944">
    <property type="entry name" value="Phage/GTA_portal"/>
</dbReference>
<evidence type="ECO:0000256" key="1">
    <source>
        <dbReference type="SAM" id="MobiDB-lite"/>
    </source>
</evidence>
<keyword evidence="3" id="KW-1185">Reference proteome</keyword>
<dbReference type="RefSeq" id="WP_068392134.1">
    <property type="nucleotide sequence ID" value="NZ_LSZO01000191.1"/>
</dbReference>
<reference evidence="2 3" key="1">
    <citation type="submission" date="2016-02" db="EMBL/GenBank/DDBJ databases">
        <authorList>
            <person name="Wen L."/>
            <person name="He K."/>
            <person name="Yang H."/>
        </authorList>
    </citation>
    <scope>NUCLEOTIDE SEQUENCE [LARGE SCALE GENOMIC DNA]</scope>
    <source>
        <strain evidence="2 3">CV58</strain>
    </source>
</reference>
<evidence type="ECO:0000313" key="2">
    <source>
        <dbReference type="EMBL" id="KXU35857.1"/>
    </source>
</evidence>
<gene>
    <name evidence="2" type="ORF">AXE65_05800</name>
</gene>
<accession>A0A139SMN9</accession>
<organism evidence="2 3">
    <name type="scientific">Ventosimonas gracilis</name>
    <dbReference type="NCBI Taxonomy" id="1680762"/>
    <lineage>
        <taxon>Bacteria</taxon>
        <taxon>Pseudomonadati</taxon>
        <taxon>Pseudomonadota</taxon>
        <taxon>Gammaproteobacteria</taxon>
        <taxon>Pseudomonadales</taxon>
        <taxon>Ventosimonadaceae</taxon>
        <taxon>Ventosimonas</taxon>
    </lineage>
</organism>
<dbReference type="Pfam" id="PF04860">
    <property type="entry name" value="Phage_portal"/>
    <property type="match status" value="1"/>
</dbReference>
<dbReference type="InterPro" id="IPR006427">
    <property type="entry name" value="Portal_HK97"/>
</dbReference>
<sequence length="402" mass="44838">MKLKGWFKFAPKGAPKTIKKGLAELLKGSGLVTDSGQTVTAQSALRQITVYNCIRVLSESTGMLPCKLYRKDGGTITAADEHPLSRAISIAPNDYMTAQEFWELVIMHLCLRGNFYAHKVQSKTSGRLELHPIAPETVTPQMDERRRLFYQVKDGTTEKTLTQQDLWHIRLSSIDGINGLSPITQGAGALGLNQAINQHSARFFVNGARPSGIVSIPEAHIDDDAIEHLQHQFNERYAGSGNTGKVLFFPQGMQWQNLSLTAQDAQLIESQKLTEAQICGLFRVPPHLIANMEKMTLNNIEHMGMHFVNFALVPYLTRIEKRILVGLLDETEQPRYYAKFNTAALMRGDLKSRYEAYAIGRNWGIVSANECRANEELNPRAGGDDYLTPLNMTSGNQEAPHD</sequence>
<name>A0A139SMN9_9GAMM</name>
<dbReference type="AlphaFoldDB" id="A0A139SMN9"/>
<evidence type="ECO:0000313" key="3">
    <source>
        <dbReference type="Proteomes" id="UP000072660"/>
    </source>
</evidence>
<evidence type="ECO:0008006" key="4">
    <source>
        <dbReference type="Google" id="ProtNLM"/>
    </source>
</evidence>
<dbReference type="NCBIfam" id="TIGR01537">
    <property type="entry name" value="portal_HK97"/>
    <property type="match status" value="1"/>
</dbReference>
<dbReference type="OrthoDB" id="9765386at2"/>
<proteinExistence type="predicted"/>
<comment type="caution">
    <text evidence="2">The sequence shown here is derived from an EMBL/GenBank/DDBJ whole genome shotgun (WGS) entry which is preliminary data.</text>
</comment>
<dbReference type="EMBL" id="LSZO01000191">
    <property type="protein sequence ID" value="KXU35857.1"/>
    <property type="molecule type" value="Genomic_DNA"/>
</dbReference>
<feature type="compositionally biased region" description="Polar residues" evidence="1">
    <location>
        <begin position="390"/>
        <end position="402"/>
    </location>
</feature>
<protein>
    <recommendedName>
        <fullName evidence="4">Portal protein</fullName>
    </recommendedName>
</protein>